<proteinExistence type="predicted"/>
<accession>A0A918A1Q4</accession>
<reference evidence="2" key="2">
    <citation type="submission" date="2020-09" db="EMBL/GenBank/DDBJ databases">
        <authorList>
            <person name="Sun Q."/>
            <person name="Zhou Y."/>
        </authorList>
    </citation>
    <scope>NUCLEOTIDE SEQUENCE</scope>
    <source>
        <strain evidence="2">CGMCC 4.7430</strain>
    </source>
</reference>
<keyword evidence="3" id="KW-1185">Reference proteome</keyword>
<evidence type="ECO:0000313" key="3">
    <source>
        <dbReference type="Proteomes" id="UP000660745"/>
    </source>
</evidence>
<reference evidence="2" key="1">
    <citation type="journal article" date="2014" name="Int. J. Syst. Evol. Microbiol.">
        <title>Complete genome sequence of Corynebacterium casei LMG S-19264T (=DSM 44701T), isolated from a smear-ripened cheese.</title>
        <authorList>
            <consortium name="US DOE Joint Genome Institute (JGI-PGF)"/>
            <person name="Walter F."/>
            <person name="Albersmeier A."/>
            <person name="Kalinowski J."/>
            <person name="Ruckert C."/>
        </authorList>
    </citation>
    <scope>NUCLEOTIDE SEQUENCE</scope>
    <source>
        <strain evidence="2">CGMCC 4.7430</strain>
    </source>
</reference>
<protein>
    <recommendedName>
        <fullName evidence="4">DUF3040 domain-containing protein</fullName>
    </recommendedName>
</protein>
<evidence type="ECO:0000256" key="1">
    <source>
        <dbReference type="SAM" id="Phobius"/>
    </source>
</evidence>
<dbReference type="InterPro" id="IPR021401">
    <property type="entry name" value="DUF3040"/>
</dbReference>
<keyword evidence="1" id="KW-1133">Transmembrane helix</keyword>
<comment type="caution">
    <text evidence="2">The sequence shown here is derived from an EMBL/GenBank/DDBJ whole genome shotgun (WGS) entry which is preliminary data.</text>
</comment>
<dbReference type="RefSeq" id="WP_189138020.1">
    <property type="nucleotide sequence ID" value="NZ_BMNK01000002.1"/>
</dbReference>
<sequence length="97" mass="10489">MGLSREEERALQEIEEQLAFDDPDLDALLTSAQPAQPATPARERKFSMGLAAWWVLAVLAYLVFVIGLVMTVATPPEGACHGGPCEQPVVPKIGQIM</sequence>
<keyword evidence="1" id="KW-0472">Membrane</keyword>
<dbReference type="Pfam" id="PF11239">
    <property type="entry name" value="DUF3040"/>
    <property type="match status" value="1"/>
</dbReference>
<dbReference type="Proteomes" id="UP000660745">
    <property type="component" value="Unassembled WGS sequence"/>
</dbReference>
<dbReference type="AlphaFoldDB" id="A0A918A1Q4"/>
<gene>
    <name evidence="2" type="ORF">GCM10012278_18410</name>
</gene>
<organism evidence="2 3">
    <name type="scientific">Nonomuraea glycinis</name>
    <dbReference type="NCBI Taxonomy" id="2047744"/>
    <lineage>
        <taxon>Bacteria</taxon>
        <taxon>Bacillati</taxon>
        <taxon>Actinomycetota</taxon>
        <taxon>Actinomycetes</taxon>
        <taxon>Streptosporangiales</taxon>
        <taxon>Streptosporangiaceae</taxon>
        <taxon>Nonomuraea</taxon>
    </lineage>
</organism>
<evidence type="ECO:0008006" key="4">
    <source>
        <dbReference type="Google" id="ProtNLM"/>
    </source>
</evidence>
<evidence type="ECO:0000313" key="2">
    <source>
        <dbReference type="EMBL" id="GGP04152.1"/>
    </source>
</evidence>
<feature type="transmembrane region" description="Helical" evidence="1">
    <location>
        <begin position="51"/>
        <end position="73"/>
    </location>
</feature>
<name>A0A918A1Q4_9ACTN</name>
<dbReference type="EMBL" id="BMNK01000002">
    <property type="protein sequence ID" value="GGP04152.1"/>
    <property type="molecule type" value="Genomic_DNA"/>
</dbReference>
<keyword evidence="1" id="KW-0812">Transmembrane</keyword>